<feature type="compositionally biased region" description="Basic and acidic residues" evidence="1">
    <location>
        <begin position="30"/>
        <end position="47"/>
    </location>
</feature>
<reference evidence="2 3" key="1">
    <citation type="submission" date="2021-05" db="EMBL/GenBank/DDBJ databases">
        <title>Ecology and evolution of chlamydial symbionts of arthropods.</title>
        <authorList>
            <person name="Halter T."/>
            <person name="Sixt B.S."/>
            <person name="Toenshoff E.R."/>
            <person name="Koestlbacher S."/>
            <person name="Schulz F."/>
            <person name="Kostanjsek R."/>
            <person name="Collingro A."/>
            <person name="Hendrickx F."/>
            <person name="Horn M."/>
        </authorList>
    </citation>
    <scope>NUCLEOTIDE SEQUENCE [LARGE SCALE GENOMIC DNA]</scope>
    <source>
        <strain evidence="2 3">15C</strain>
    </source>
</reference>
<sequence>MTWPSDLARRSTNPFSPQNMITKNLMDQALKNERSRTDNLIRNDPDRSSGSSNGSTEPHSQRYIDFKKELFFNSSTSSKSPEIPNLSERVKNCFIL</sequence>
<keyword evidence="3" id="KW-1185">Reference proteome</keyword>
<protein>
    <submittedName>
        <fullName evidence="2">Uncharacterized protein</fullName>
    </submittedName>
</protein>
<dbReference type="Proteomes" id="UP000822862">
    <property type="component" value="Chromosome"/>
</dbReference>
<feature type="region of interest" description="Disordered" evidence="1">
    <location>
        <begin position="1"/>
        <end position="60"/>
    </location>
</feature>
<organism evidence="2 3">
    <name type="scientific">Candidatus Rhabdochlamydia porcellionis</name>
    <dbReference type="NCBI Taxonomy" id="225148"/>
    <lineage>
        <taxon>Bacteria</taxon>
        <taxon>Pseudomonadati</taxon>
        <taxon>Chlamydiota</taxon>
        <taxon>Chlamydiia</taxon>
        <taxon>Parachlamydiales</taxon>
        <taxon>Candidatus Rhabdochlamydiaceae</taxon>
        <taxon>Candidatus Rhabdochlamydia</taxon>
    </lineage>
</organism>
<evidence type="ECO:0000313" key="3">
    <source>
        <dbReference type="Proteomes" id="UP000822862"/>
    </source>
</evidence>
<evidence type="ECO:0000313" key="2">
    <source>
        <dbReference type="EMBL" id="QZA58225.1"/>
    </source>
</evidence>
<feature type="compositionally biased region" description="Polar residues" evidence="1">
    <location>
        <begin position="10"/>
        <end position="22"/>
    </location>
</feature>
<feature type="compositionally biased region" description="Polar residues" evidence="1">
    <location>
        <begin position="48"/>
        <end position="58"/>
    </location>
</feature>
<dbReference type="RefSeq" id="WP_194845072.1">
    <property type="nucleotide sequence ID" value="NZ_CP075585.1"/>
</dbReference>
<gene>
    <name evidence="2" type="ORF">RHAB15C_0000095</name>
</gene>
<accession>A0ABX8YY65</accession>
<name>A0ABX8YY65_9BACT</name>
<proteinExistence type="predicted"/>
<evidence type="ECO:0000256" key="1">
    <source>
        <dbReference type="SAM" id="MobiDB-lite"/>
    </source>
</evidence>
<dbReference type="EMBL" id="CP075585">
    <property type="protein sequence ID" value="QZA58225.1"/>
    <property type="molecule type" value="Genomic_DNA"/>
</dbReference>